<evidence type="ECO:0000256" key="4">
    <source>
        <dbReference type="ARBA" id="ARBA00023136"/>
    </source>
</evidence>
<feature type="non-terminal residue" evidence="7">
    <location>
        <position position="123"/>
    </location>
</feature>
<gene>
    <name evidence="7" type="ORF">GNF68_17900</name>
</gene>
<accession>A0AAW9IAB2</accession>
<dbReference type="InterPro" id="IPR004841">
    <property type="entry name" value="AA-permease/SLC12A_dom"/>
</dbReference>
<feature type="transmembrane region" description="Helical" evidence="5">
    <location>
        <begin position="81"/>
        <end position="104"/>
    </location>
</feature>
<reference evidence="7" key="1">
    <citation type="submission" date="2019-11" db="EMBL/GenBank/DDBJ databases">
        <title>Characterization of Clostridium perfringens isolates from swine manure treated agricultural soils.</title>
        <authorList>
            <person name="Wushke S.T."/>
        </authorList>
    </citation>
    <scope>NUCLEOTIDE SEQUENCE</scope>
    <source>
        <strain evidence="7">X94</strain>
    </source>
</reference>
<evidence type="ECO:0000313" key="7">
    <source>
        <dbReference type="EMBL" id="MDZ4910835.1"/>
    </source>
</evidence>
<keyword evidence="4 5" id="KW-0472">Membrane</keyword>
<feature type="domain" description="Amino acid permease/ SLC12A" evidence="6">
    <location>
        <begin position="6"/>
        <end position="111"/>
    </location>
</feature>
<evidence type="ECO:0000256" key="2">
    <source>
        <dbReference type="ARBA" id="ARBA00022692"/>
    </source>
</evidence>
<keyword evidence="3 5" id="KW-1133">Transmembrane helix</keyword>
<protein>
    <submittedName>
        <fullName evidence="7">Glutamate/gamma-aminobutyrate family transporter YjeM</fullName>
    </submittedName>
</protein>
<comment type="subcellular location">
    <subcellularLocation>
        <location evidence="1">Membrane</location>
        <topology evidence="1">Multi-pass membrane protein</topology>
    </subcellularLocation>
</comment>
<feature type="non-terminal residue" evidence="7">
    <location>
        <position position="1"/>
    </location>
</feature>
<name>A0AAW9IAB2_CLOPF</name>
<proteinExistence type="predicted"/>
<dbReference type="EMBL" id="WNUI01000807">
    <property type="protein sequence ID" value="MDZ4910835.1"/>
    <property type="molecule type" value="Genomic_DNA"/>
</dbReference>
<dbReference type="GO" id="GO:0016020">
    <property type="term" value="C:membrane"/>
    <property type="evidence" value="ECO:0007669"/>
    <property type="project" value="UniProtKB-SubCell"/>
</dbReference>
<evidence type="ECO:0000256" key="5">
    <source>
        <dbReference type="SAM" id="Phobius"/>
    </source>
</evidence>
<dbReference type="Pfam" id="PF00324">
    <property type="entry name" value="AA_permease"/>
    <property type="match status" value="1"/>
</dbReference>
<dbReference type="Gene3D" id="1.20.1740.10">
    <property type="entry name" value="Amino acid/polyamine transporter I"/>
    <property type="match status" value="1"/>
</dbReference>
<dbReference type="AlphaFoldDB" id="A0AAW9IAB2"/>
<feature type="transmembrane region" description="Helical" evidence="5">
    <location>
        <begin position="47"/>
        <end position="69"/>
    </location>
</feature>
<evidence type="ECO:0000256" key="3">
    <source>
        <dbReference type="ARBA" id="ARBA00022989"/>
    </source>
</evidence>
<dbReference type="Proteomes" id="UP001288778">
    <property type="component" value="Unassembled WGS sequence"/>
</dbReference>
<evidence type="ECO:0000256" key="1">
    <source>
        <dbReference type="ARBA" id="ARBA00004141"/>
    </source>
</evidence>
<organism evidence="7 8">
    <name type="scientific">Clostridium perfringens</name>
    <dbReference type="NCBI Taxonomy" id="1502"/>
    <lineage>
        <taxon>Bacteria</taxon>
        <taxon>Bacillati</taxon>
        <taxon>Bacillota</taxon>
        <taxon>Clostridia</taxon>
        <taxon>Eubacteriales</taxon>
        <taxon>Clostridiaceae</taxon>
        <taxon>Clostridium</taxon>
    </lineage>
</organism>
<evidence type="ECO:0000259" key="6">
    <source>
        <dbReference type="Pfam" id="PF00324"/>
    </source>
</evidence>
<dbReference type="GO" id="GO:0055085">
    <property type="term" value="P:transmembrane transport"/>
    <property type="evidence" value="ECO:0007669"/>
    <property type="project" value="InterPro"/>
</dbReference>
<keyword evidence="2 5" id="KW-0812">Transmembrane</keyword>
<comment type="caution">
    <text evidence="7">The sequence shown here is derived from an EMBL/GenBank/DDBJ whole genome shotgun (WGS) entry which is preliminary data.</text>
</comment>
<evidence type="ECO:0000313" key="8">
    <source>
        <dbReference type="Proteomes" id="UP001288778"/>
    </source>
</evidence>
<sequence>VTILNIVLLGGGIVVVLMNGGLAEPINNIAQSFTTSPNPEYSTQIAILSFLTFAVFAFGGLEVLGGLVDQTENAEKTFPKGLAISAVVISLGYALGIFACGMFANWSEVMSGSNVNLANVTYI</sequence>